<dbReference type="Pfam" id="PF04082">
    <property type="entry name" value="Fungal_trans"/>
    <property type="match status" value="1"/>
</dbReference>
<dbReference type="InterPro" id="IPR036864">
    <property type="entry name" value="Zn2-C6_fun-type_DNA-bd_sf"/>
</dbReference>
<dbReference type="SMART" id="SM00906">
    <property type="entry name" value="Fungal_trans"/>
    <property type="match status" value="1"/>
</dbReference>
<dbReference type="PANTHER" id="PTHR31001">
    <property type="entry name" value="UNCHARACTERIZED TRANSCRIPTIONAL REGULATORY PROTEIN"/>
    <property type="match status" value="1"/>
</dbReference>
<keyword evidence="2" id="KW-0479">Metal-binding</keyword>
<dbReference type="EMBL" id="JAWDJX010000004">
    <property type="protein sequence ID" value="KAK3057112.1"/>
    <property type="molecule type" value="Genomic_DNA"/>
</dbReference>
<dbReference type="CDD" id="cd12148">
    <property type="entry name" value="fungal_TF_MHR"/>
    <property type="match status" value="1"/>
</dbReference>
<evidence type="ECO:0000256" key="3">
    <source>
        <dbReference type="ARBA" id="ARBA00023242"/>
    </source>
</evidence>
<dbReference type="SMART" id="SM00066">
    <property type="entry name" value="GAL4"/>
    <property type="match status" value="1"/>
</dbReference>
<dbReference type="GO" id="GO:0008270">
    <property type="term" value="F:zinc ion binding"/>
    <property type="evidence" value="ECO:0007669"/>
    <property type="project" value="InterPro"/>
</dbReference>
<proteinExistence type="predicted"/>
<name>A0AAJ0GGJ7_9PEZI</name>
<dbReference type="Pfam" id="PF00172">
    <property type="entry name" value="Zn_clus"/>
    <property type="match status" value="1"/>
</dbReference>
<dbReference type="PANTHER" id="PTHR31001:SF49">
    <property type="entry name" value="ZN(II)2CYS6 TRANSCRIPTION FACTOR (EUROFUNG)"/>
    <property type="match status" value="1"/>
</dbReference>
<comment type="caution">
    <text evidence="6">The sequence shown here is derived from an EMBL/GenBank/DDBJ whole genome shotgun (WGS) entry which is preliminary data.</text>
</comment>
<dbReference type="PROSITE" id="PS50048">
    <property type="entry name" value="ZN2_CY6_FUNGAL_2"/>
    <property type="match status" value="1"/>
</dbReference>
<protein>
    <recommendedName>
        <fullName evidence="5">Zn(2)-C6 fungal-type domain-containing protein</fullName>
    </recommendedName>
</protein>
<dbReference type="InterPro" id="IPR001138">
    <property type="entry name" value="Zn2Cys6_DnaBD"/>
</dbReference>
<evidence type="ECO:0000256" key="4">
    <source>
        <dbReference type="SAM" id="MobiDB-lite"/>
    </source>
</evidence>
<evidence type="ECO:0000313" key="6">
    <source>
        <dbReference type="EMBL" id="KAK3057112.1"/>
    </source>
</evidence>
<dbReference type="Gene3D" id="4.10.240.10">
    <property type="entry name" value="Zn(2)-C6 fungal-type DNA-binding domain"/>
    <property type="match status" value="1"/>
</dbReference>
<accession>A0AAJ0GGJ7</accession>
<evidence type="ECO:0000259" key="5">
    <source>
        <dbReference type="PROSITE" id="PS50048"/>
    </source>
</evidence>
<evidence type="ECO:0000256" key="1">
    <source>
        <dbReference type="ARBA" id="ARBA00004123"/>
    </source>
</evidence>
<gene>
    <name evidence="6" type="ORF">LTR09_002151</name>
</gene>
<sequence length="945" mass="105033">MAEDNSDTSPAFSEQTTSSAPRSAPATISQAAHLKQKRLRSQLSCTPCRQGKLKCNRIHEPACDQCIKRNRETACVYLPPPTKHKPAQNVKGRIRQLENLVVDLMQNQRSQGQAQATTEGAKKSTVDSNRALENGSRVEPFSQPTPPSDNDTSPQDSEPSQQSHETPEDVDSATAPFGQMKISKDEISYVGESHWGAILNSISDLKREIGDGEEEEEDTHNSPEQTMNSWGLVPMGGVQPHATTGLGFMLGEEGRTVSRQELIKSVPEKRVADRLLSLWFNSPDPFKPIIHAPTFQDEYRRFWRSPNDTPTMWFGLLYAILSLASSFGLRETDPRSPEAQAVLVNVNKYHSLSASAALLADFTKPKQYTLECLILYSAGLRSNNAFVNVWLMIGLIVRLALRMGYHRDPSHYRAINVFQGEMRRRVWAVIGMIDVLISFQLGLPSMFRTITSDTQPPRNLLDRDFGTTTTILPQGRGIDELTPSSYTRAKLRITKTFADAADISHQTIAPLYEEIMRLDRELEEAKAAVPPLLQMPDISELVTDPAEQLMCRFNLDLLYLKTKIVLHRRYMLTPLEDLTEAEQQFGIGTSRRACIECALRVLSHHHTIYSASQTGGQLESVKWYMGSISTHDFLLAAMVLCVELSEQIHNRSFRFSPTGTQCPRRRPMMDVLEKSHRIWSDASGRKRKHMQLVAADGMEKGEHLFDETEKASRAMAVMLDKVKRQTAETPQPPVEAPEPPAQTQMLDIPGVPSYVWADTEQLQQTGFTGLVSQHEWSDLNDVPLANGATASNTRQVDWQTANGAAAMSNNGTSSLNGSSNLQLNDTTPEQPYNPADFSMIGDMLDGPMNLDWEMWDNEIIKGPQQNFEDWTDLDVTSDVTGINLAGFDNRYGNVMTGGTGVVSGNVFLSAGGGFGSNLDLMDDIDLGTAQGVDYPFTSGAGYRRD</sequence>
<feature type="region of interest" description="Disordered" evidence="4">
    <location>
        <begin position="108"/>
        <end position="177"/>
    </location>
</feature>
<keyword evidence="7" id="KW-1185">Reference proteome</keyword>
<reference evidence="6" key="1">
    <citation type="submission" date="2023-04" db="EMBL/GenBank/DDBJ databases">
        <title>Black Yeasts Isolated from many extreme environments.</title>
        <authorList>
            <person name="Coleine C."/>
            <person name="Stajich J.E."/>
            <person name="Selbmann L."/>
        </authorList>
    </citation>
    <scope>NUCLEOTIDE SEQUENCE</scope>
    <source>
        <strain evidence="6">CCFEE 5312</strain>
    </source>
</reference>
<feature type="compositionally biased region" description="Polar residues" evidence="4">
    <location>
        <begin position="108"/>
        <end position="118"/>
    </location>
</feature>
<dbReference type="CDD" id="cd00067">
    <property type="entry name" value="GAL4"/>
    <property type="match status" value="1"/>
</dbReference>
<dbReference type="GO" id="GO:0000981">
    <property type="term" value="F:DNA-binding transcription factor activity, RNA polymerase II-specific"/>
    <property type="evidence" value="ECO:0007669"/>
    <property type="project" value="InterPro"/>
</dbReference>
<dbReference type="GO" id="GO:0006351">
    <property type="term" value="P:DNA-templated transcription"/>
    <property type="evidence" value="ECO:0007669"/>
    <property type="project" value="InterPro"/>
</dbReference>
<evidence type="ECO:0000256" key="2">
    <source>
        <dbReference type="ARBA" id="ARBA00022723"/>
    </source>
</evidence>
<keyword evidence="3" id="KW-0539">Nucleus</keyword>
<dbReference type="Proteomes" id="UP001271007">
    <property type="component" value="Unassembled WGS sequence"/>
</dbReference>
<dbReference type="SUPFAM" id="SSF57701">
    <property type="entry name" value="Zn2/Cys6 DNA-binding domain"/>
    <property type="match status" value="1"/>
</dbReference>
<dbReference type="InterPro" id="IPR050613">
    <property type="entry name" value="Sec_Metabolite_Reg"/>
</dbReference>
<feature type="domain" description="Zn(2)-C6 fungal-type" evidence="5">
    <location>
        <begin position="44"/>
        <end position="77"/>
    </location>
</feature>
<dbReference type="InterPro" id="IPR007219">
    <property type="entry name" value="XnlR_reg_dom"/>
</dbReference>
<evidence type="ECO:0000313" key="7">
    <source>
        <dbReference type="Proteomes" id="UP001271007"/>
    </source>
</evidence>
<feature type="compositionally biased region" description="Polar residues" evidence="4">
    <location>
        <begin position="148"/>
        <end position="164"/>
    </location>
</feature>
<organism evidence="6 7">
    <name type="scientific">Extremus antarcticus</name>
    <dbReference type="NCBI Taxonomy" id="702011"/>
    <lineage>
        <taxon>Eukaryota</taxon>
        <taxon>Fungi</taxon>
        <taxon>Dikarya</taxon>
        <taxon>Ascomycota</taxon>
        <taxon>Pezizomycotina</taxon>
        <taxon>Dothideomycetes</taxon>
        <taxon>Dothideomycetidae</taxon>
        <taxon>Mycosphaerellales</taxon>
        <taxon>Extremaceae</taxon>
        <taxon>Extremus</taxon>
    </lineage>
</organism>
<comment type="subcellular location">
    <subcellularLocation>
        <location evidence="1">Nucleus</location>
    </subcellularLocation>
</comment>
<feature type="compositionally biased region" description="Polar residues" evidence="4">
    <location>
        <begin position="7"/>
        <end position="30"/>
    </location>
</feature>
<dbReference type="GO" id="GO:0003677">
    <property type="term" value="F:DNA binding"/>
    <property type="evidence" value="ECO:0007669"/>
    <property type="project" value="InterPro"/>
</dbReference>
<dbReference type="AlphaFoldDB" id="A0AAJ0GGJ7"/>
<feature type="region of interest" description="Disordered" evidence="4">
    <location>
        <begin position="1"/>
        <end position="35"/>
    </location>
</feature>
<dbReference type="PROSITE" id="PS00463">
    <property type="entry name" value="ZN2_CY6_FUNGAL_1"/>
    <property type="match status" value="1"/>
</dbReference>
<dbReference type="GO" id="GO:0005634">
    <property type="term" value="C:nucleus"/>
    <property type="evidence" value="ECO:0007669"/>
    <property type="project" value="UniProtKB-SubCell"/>
</dbReference>